<dbReference type="AlphaFoldDB" id="A0A9R0QG49"/>
<dbReference type="OMA" id="ASVFDCR"/>
<evidence type="ECO:0000256" key="1">
    <source>
        <dbReference type="SAM" id="MobiDB-lite"/>
    </source>
</evidence>
<dbReference type="Gramene" id="TRITD1Av1G217220.1">
    <property type="protein sequence ID" value="TRITD1Av1G217220.1"/>
    <property type="gene ID" value="TRITD1Av1G217220"/>
</dbReference>
<dbReference type="EMBL" id="LT934111">
    <property type="protein sequence ID" value="VAH10951.1"/>
    <property type="molecule type" value="Genomic_DNA"/>
</dbReference>
<protein>
    <submittedName>
        <fullName evidence="2">Uncharacterized protein</fullName>
    </submittedName>
</protein>
<reference evidence="2 3" key="1">
    <citation type="submission" date="2017-09" db="EMBL/GenBank/DDBJ databases">
        <authorList>
            <consortium name="International Durum Wheat Genome Sequencing Consortium (IDWGSC)"/>
            <person name="Milanesi L."/>
        </authorList>
    </citation>
    <scope>NUCLEOTIDE SEQUENCE [LARGE SCALE GENOMIC DNA]</scope>
    <source>
        <strain evidence="3">cv. Svevo</strain>
    </source>
</reference>
<feature type="compositionally biased region" description="Basic and acidic residues" evidence="1">
    <location>
        <begin position="32"/>
        <end position="53"/>
    </location>
</feature>
<evidence type="ECO:0000313" key="3">
    <source>
        <dbReference type="Proteomes" id="UP000324705"/>
    </source>
</evidence>
<sequence length="86" mass="9582">MPYPLFYGRDAIADAASVFDCRSTDGVSGRIIGRDKEYRQPEDDGGEEPRQVRDVAASARHAVSFGYDLKSYSRNFDDGLVPAHRL</sequence>
<gene>
    <name evidence="2" type="ORF">TRITD_1Av1G217220</name>
</gene>
<evidence type="ECO:0000313" key="2">
    <source>
        <dbReference type="EMBL" id="VAH10951.1"/>
    </source>
</evidence>
<feature type="region of interest" description="Disordered" evidence="1">
    <location>
        <begin position="32"/>
        <end position="54"/>
    </location>
</feature>
<name>A0A9R0QG49_TRITD</name>
<keyword evidence="3" id="KW-1185">Reference proteome</keyword>
<accession>A0A9R0QG49</accession>
<proteinExistence type="predicted"/>
<organism evidence="2 3">
    <name type="scientific">Triticum turgidum subsp. durum</name>
    <name type="common">Durum wheat</name>
    <name type="synonym">Triticum durum</name>
    <dbReference type="NCBI Taxonomy" id="4567"/>
    <lineage>
        <taxon>Eukaryota</taxon>
        <taxon>Viridiplantae</taxon>
        <taxon>Streptophyta</taxon>
        <taxon>Embryophyta</taxon>
        <taxon>Tracheophyta</taxon>
        <taxon>Spermatophyta</taxon>
        <taxon>Magnoliopsida</taxon>
        <taxon>Liliopsida</taxon>
        <taxon>Poales</taxon>
        <taxon>Poaceae</taxon>
        <taxon>BOP clade</taxon>
        <taxon>Pooideae</taxon>
        <taxon>Triticodae</taxon>
        <taxon>Triticeae</taxon>
        <taxon>Triticinae</taxon>
        <taxon>Triticum</taxon>
    </lineage>
</organism>
<dbReference type="Proteomes" id="UP000324705">
    <property type="component" value="Chromosome 1A"/>
</dbReference>